<dbReference type="GO" id="GO:0032153">
    <property type="term" value="C:cell division site"/>
    <property type="evidence" value="ECO:0007669"/>
    <property type="project" value="TreeGrafter"/>
</dbReference>
<dbReference type="AlphaFoldDB" id="A0A2T3AUN7"/>
<feature type="compositionally biased region" description="Gly residues" evidence="5">
    <location>
        <begin position="324"/>
        <end position="335"/>
    </location>
</feature>
<feature type="compositionally biased region" description="Low complexity" evidence="5">
    <location>
        <begin position="629"/>
        <end position="643"/>
    </location>
</feature>
<dbReference type="GO" id="GO:0005886">
    <property type="term" value="C:plasma membrane"/>
    <property type="evidence" value="ECO:0007669"/>
    <property type="project" value="InterPro"/>
</dbReference>
<dbReference type="GO" id="GO:0035838">
    <property type="term" value="C:growing cell tip"/>
    <property type="evidence" value="ECO:0007669"/>
    <property type="project" value="TreeGrafter"/>
</dbReference>
<organism evidence="8 9">
    <name type="scientific">Amorphotheca resinae ATCC 22711</name>
    <dbReference type="NCBI Taxonomy" id="857342"/>
    <lineage>
        <taxon>Eukaryota</taxon>
        <taxon>Fungi</taxon>
        <taxon>Dikarya</taxon>
        <taxon>Ascomycota</taxon>
        <taxon>Pezizomycotina</taxon>
        <taxon>Leotiomycetes</taxon>
        <taxon>Helotiales</taxon>
        <taxon>Amorphothecaceae</taxon>
        <taxon>Amorphotheca</taxon>
    </lineage>
</organism>
<evidence type="ECO:0000256" key="6">
    <source>
        <dbReference type="SAM" id="Phobius"/>
    </source>
</evidence>
<keyword evidence="9" id="KW-1185">Reference proteome</keyword>
<feature type="transmembrane region" description="Helical" evidence="6">
    <location>
        <begin position="119"/>
        <end position="145"/>
    </location>
</feature>
<feature type="compositionally biased region" description="Polar residues" evidence="5">
    <location>
        <begin position="574"/>
        <end position="588"/>
    </location>
</feature>
<dbReference type="Pfam" id="PF06687">
    <property type="entry name" value="SUR7"/>
    <property type="match status" value="1"/>
</dbReference>
<feature type="compositionally biased region" description="Gly residues" evidence="5">
    <location>
        <begin position="379"/>
        <end position="397"/>
    </location>
</feature>
<keyword evidence="4 6" id="KW-0472">Membrane</keyword>
<feature type="signal peptide" evidence="7">
    <location>
        <begin position="1"/>
        <end position="25"/>
    </location>
</feature>
<dbReference type="InterPro" id="IPR009571">
    <property type="entry name" value="SUR7/Rim9-like_fungi"/>
</dbReference>
<feature type="transmembrane region" description="Helical" evidence="6">
    <location>
        <begin position="151"/>
        <end position="173"/>
    </location>
</feature>
<protein>
    <recommendedName>
        <fullName evidence="10">PH-response regulator protein palI/RIM9</fullName>
    </recommendedName>
</protein>
<evidence type="ECO:0000256" key="3">
    <source>
        <dbReference type="ARBA" id="ARBA00022989"/>
    </source>
</evidence>
<reference evidence="8 9" key="1">
    <citation type="journal article" date="2018" name="New Phytol.">
        <title>Comparative genomics and transcriptomics depict ericoid mycorrhizal fungi as versatile saprotrophs and plant mutualists.</title>
        <authorList>
            <person name="Martino E."/>
            <person name="Morin E."/>
            <person name="Grelet G.A."/>
            <person name="Kuo A."/>
            <person name="Kohler A."/>
            <person name="Daghino S."/>
            <person name="Barry K.W."/>
            <person name="Cichocki N."/>
            <person name="Clum A."/>
            <person name="Dockter R.B."/>
            <person name="Hainaut M."/>
            <person name="Kuo R.C."/>
            <person name="LaButti K."/>
            <person name="Lindahl B.D."/>
            <person name="Lindquist E.A."/>
            <person name="Lipzen A."/>
            <person name="Khouja H.R."/>
            <person name="Magnuson J."/>
            <person name="Murat C."/>
            <person name="Ohm R.A."/>
            <person name="Singer S.W."/>
            <person name="Spatafora J.W."/>
            <person name="Wang M."/>
            <person name="Veneault-Fourrey C."/>
            <person name="Henrissat B."/>
            <person name="Grigoriev I.V."/>
            <person name="Martin F.M."/>
            <person name="Perotto S."/>
        </authorList>
    </citation>
    <scope>NUCLEOTIDE SEQUENCE [LARGE SCALE GENOMIC DNA]</scope>
    <source>
        <strain evidence="8 9">ATCC 22711</strain>
    </source>
</reference>
<evidence type="ECO:0000256" key="2">
    <source>
        <dbReference type="ARBA" id="ARBA00022692"/>
    </source>
</evidence>
<feature type="chain" id="PRO_5015750101" description="PH-response regulator protein palI/RIM9" evidence="7">
    <location>
        <begin position="26"/>
        <end position="772"/>
    </location>
</feature>
<evidence type="ECO:0000313" key="9">
    <source>
        <dbReference type="Proteomes" id="UP000241818"/>
    </source>
</evidence>
<comment type="subcellular location">
    <subcellularLocation>
        <location evidence="1">Membrane</location>
        <topology evidence="1">Multi-pass membrane protein</topology>
    </subcellularLocation>
</comment>
<gene>
    <name evidence="8" type="ORF">M430DRAFT_170123</name>
</gene>
<dbReference type="PANTHER" id="PTHR28013:SF3">
    <property type="entry name" value="PROTEIN DCV1-RELATED"/>
    <property type="match status" value="1"/>
</dbReference>
<feature type="compositionally biased region" description="Polar residues" evidence="5">
    <location>
        <begin position="302"/>
        <end position="315"/>
    </location>
</feature>
<evidence type="ECO:0008006" key="10">
    <source>
        <dbReference type="Google" id="ProtNLM"/>
    </source>
</evidence>
<dbReference type="STRING" id="857342.A0A2T3AUN7"/>
<dbReference type="EMBL" id="KZ679015">
    <property type="protein sequence ID" value="PSS12376.1"/>
    <property type="molecule type" value="Genomic_DNA"/>
</dbReference>
<keyword evidence="7" id="KW-0732">Signal</keyword>
<proteinExistence type="predicted"/>
<feature type="compositionally biased region" description="Pro residues" evidence="5">
    <location>
        <begin position="336"/>
        <end position="378"/>
    </location>
</feature>
<dbReference type="OrthoDB" id="2354757at2759"/>
<dbReference type="RefSeq" id="XP_024718374.1">
    <property type="nucleotide sequence ID" value="XM_024863580.1"/>
</dbReference>
<accession>A0A2T3AUN7</accession>
<feature type="compositionally biased region" description="Basic and acidic residues" evidence="5">
    <location>
        <begin position="233"/>
        <end position="247"/>
    </location>
</feature>
<keyword evidence="3 6" id="KW-1133">Transmembrane helix</keyword>
<name>A0A2T3AUN7_AMORE</name>
<evidence type="ECO:0000256" key="5">
    <source>
        <dbReference type="SAM" id="MobiDB-lite"/>
    </source>
</evidence>
<evidence type="ECO:0000256" key="1">
    <source>
        <dbReference type="ARBA" id="ARBA00004141"/>
    </source>
</evidence>
<dbReference type="InParanoid" id="A0A2T3AUN7"/>
<feature type="compositionally biased region" description="Low complexity" evidence="5">
    <location>
        <begin position="739"/>
        <end position="754"/>
    </location>
</feature>
<keyword evidence="2 6" id="KW-0812">Transmembrane</keyword>
<feature type="compositionally biased region" description="Polar residues" evidence="5">
    <location>
        <begin position="682"/>
        <end position="701"/>
    </location>
</feature>
<dbReference type="Proteomes" id="UP000241818">
    <property type="component" value="Unassembled WGS sequence"/>
</dbReference>
<feature type="compositionally biased region" description="Polar residues" evidence="5">
    <location>
        <begin position="250"/>
        <end position="263"/>
    </location>
</feature>
<feature type="transmembrane region" description="Helical" evidence="6">
    <location>
        <begin position="84"/>
        <end position="107"/>
    </location>
</feature>
<evidence type="ECO:0000256" key="7">
    <source>
        <dbReference type="SAM" id="SignalP"/>
    </source>
</evidence>
<feature type="region of interest" description="Disordered" evidence="5">
    <location>
        <begin position="232"/>
        <end position="772"/>
    </location>
</feature>
<evidence type="ECO:0000256" key="4">
    <source>
        <dbReference type="ARBA" id="ARBA00023136"/>
    </source>
</evidence>
<dbReference type="PANTHER" id="PTHR28013">
    <property type="entry name" value="PROTEIN DCV1-RELATED"/>
    <property type="match status" value="1"/>
</dbReference>
<evidence type="ECO:0000313" key="8">
    <source>
        <dbReference type="EMBL" id="PSS12376.1"/>
    </source>
</evidence>
<sequence length="772" mass="81940">MLRPATPLTILLFAAFVLLLISVISTPIVKQIPLASYGGYDFGVFGYCKGDTCSNVEVGYNTAKLFSDSQTKSFDIPTDTRTTLSAILIVHPIAALFTLIMLVLAAAAHFRSPSHSPRYLLGVFILSILTLLLSLLSFLIDVLLFIPHMAWGSYIVLAATILIAVSGVVSCAMRRTLVSRKARKRRIAENAEMNGENYYNRQGTSAPITPMVSNYVDKGDSGVDKLPSFATFEMKKPEEDRTSDERIPLTTKTSETSPNSTPGGPSMAPRDPTLPTDQYGNALPMPPLGSREIPSRDPSADPSLSRQYSDTSINSRGRGMPYRGRGGFPPGRGGYGPPPRGGYGPPPNGRGGYGPPPNGRGGYGPPPNGRGGYGPPPNGRGGYRGGYGFPNGRGGYGPPGPYRGPPMGVQMGPPINGEIMAGPMPMMRGRGGRGPPPGYGRGGYDRAMSPPGRPYSQYGQGPPQPEGDVYGRNASPRPPPPAGEYRAYNPPEARDSLPRAETPPPLPEIEQEGPVGQAIEMDATTGSPSHAPDGFGTQFGQLRDSDGDVAGMVGLQQQRQHLQVRPDTAMTDGSRYSTDEPSGPSRQPSAEGERRAPLNQTSEATELATAGPSDQRRVSSGGDNYYEDVAPQFAEEPPAASSPVPTPLGQPYRSNRRSNNNLQPLALGGPGGSQSYEDIYSGSRSPAESDLSNFTSVSQRGINPRWNAGQPGYDQPMTSRRPPQRTDILLNSNPDFEVPGSRSKPGPGRGRAPGQFQGTGMVPGSAYPGGAL</sequence>
<dbReference type="InterPro" id="IPR051380">
    <property type="entry name" value="pH-response_reg_palI/RIM9"/>
</dbReference>
<dbReference type="GeneID" id="36571661"/>